<gene>
    <name evidence="1" type="ORF">SAMN02927923_03754</name>
</gene>
<dbReference type="AlphaFoldDB" id="A0A1G5L0M9"/>
<organism evidence="1 2">
    <name type="scientific">Microvirga guangxiensis</name>
    <dbReference type="NCBI Taxonomy" id="549386"/>
    <lineage>
        <taxon>Bacteria</taxon>
        <taxon>Pseudomonadati</taxon>
        <taxon>Pseudomonadota</taxon>
        <taxon>Alphaproteobacteria</taxon>
        <taxon>Hyphomicrobiales</taxon>
        <taxon>Methylobacteriaceae</taxon>
        <taxon>Microvirga</taxon>
    </lineage>
</organism>
<name>A0A1G5L0M9_9HYPH</name>
<proteinExistence type="predicted"/>
<dbReference type="RefSeq" id="WP_244510683.1">
    <property type="nucleotide sequence ID" value="NZ_FMVJ01000013.1"/>
</dbReference>
<dbReference type="STRING" id="549386.SAMN02927923_03754"/>
<dbReference type="Proteomes" id="UP000199569">
    <property type="component" value="Unassembled WGS sequence"/>
</dbReference>
<reference evidence="1 2" key="1">
    <citation type="submission" date="2016-10" db="EMBL/GenBank/DDBJ databases">
        <authorList>
            <person name="de Groot N.N."/>
        </authorList>
    </citation>
    <scope>NUCLEOTIDE SEQUENCE [LARGE SCALE GENOMIC DNA]</scope>
    <source>
        <strain evidence="1 2">CGMCC 1.7666</strain>
    </source>
</reference>
<sequence length="104" mass="11806">MKPFVKRQKNEAAPMPRRSVKQCNCPTIRFVVPKSDEAQAADIVFRVRDLLVEQRTQIINALRNHLAEFGIVAVKGSARVPHLAQAVEDPEEPIPELVRPIRRC</sequence>
<protein>
    <recommendedName>
        <fullName evidence="3">Transposase</fullName>
    </recommendedName>
</protein>
<evidence type="ECO:0000313" key="1">
    <source>
        <dbReference type="EMBL" id="SCZ05981.1"/>
    </source>
</evidence>
<dbReference type="EMBL" id="FMVJ01000013">
    <property type="protein sequence ID" value="SCZ05981.1"/>
    <property type="molecule type" value="Genomic_DNA"/>
</dbReference>
<accession>A0A1G5L0M9</accession>
<keyword evidence="2" id="KW-1185">Reference proteome</keyword>
<evidence type="ECO:0008006" key="3">
    <source>
        <dbReference type="Google" id="ProtNLM"/>
    </source>
</evidence>
<evidence type="ECO:0000313" key="2">
    <source>
        <dbReference type="Proteomes" id="UP000199569"/>
    </source>
</evidence>